<gene>
    <name evidence="13" type="ORF">QTJ16_006209</name>
</gene>
<comment type="similarity">
    <text evidence="10">Belongs to the peptidase M28 family. M28E subfamily.</text>
</comment>
<dbReference type="AlphaFoldDB" id="A0AAD9WCX5"/>
<dbReference type="Gene3D" id="3.40.630.10">
    <property type="entry name" value="Zn peptidases"/>
    <property type="match status" value="1"/>
</dbReference>
<dbReference type="InterPro" id="IPR045175">
    <property type="entry name" value="M28_fam"/>
</dbReference>
<evidence type="ECO:0000256" key="5">
    <source>
        <dbReference type="ARBA" id="ARBA00022723"/>
    </source>
</evidence>
<reference evidence="13" key="1">
    <citation type="submission" date="2023-06" db="EMBL/GenBank/DDBJ databases">
        <title>Draft genome of Marssonina rosae.</title>
        <authorList>
            <person name="Cheng Q."/>
        </authorList>
    </citation>
    <scope>NUCLEOTIDE SEQUENCE</scope>
    <source>
        <strain evidence="13">R4</strain>
    </source>
</reference>
<dbReference type="InterPro" id="IPR007484">
    <property type="entry name" value="Peptidase_M28"/>
</dbReference>
<evidence type="ECO:0000256" key="1">
    <source>
        <dbReference type="ARBA" id="ARBA00001947"/>
    </source>
</evidence>
<feature type="signal peptide" evidence="11">
    <location>
        <begin position="1"/>
        <end position="19"/>
    </location>
</feature>
<evidence type="ECO:0000256" key="4">
    <source>
        <dbReference type="ARBA" id="ARBA00022670"/>
    </source>
</evidence>
<organism evidence="13 14">
    <name type="scientific">Diplocarpon rosae</name>
    <dbReference type="NCBI Taxonomy" id="946125"/>
    <lineage>
        <taxon>Eukaryota</taxon>
        <taxon>Fungi</taxon>
        <taxon>Dikarya</taxon>
        <taxon>Ascomycota</taxon>
        <taxon>Pezizomycotina</taxon>
        <taxon>Leotiomycetes</taxon>
        <taxon>Helotiales</taxon>
        <taxon>Drepanopezizaceae</taxon>
        <taxon>Diplocarpon</taxon>
    </lineage>
</organism>
<feature type="chain" id="PRO_5041770604" description="Peptide hydrolase" evidence="11">
    <location>
        <begin position="20"/>
        <end position="309"/>
    </location>
</feature>
<evidence type="ECO:0000256" key="3">
    <source>
        <dbReference type="ARBA" id="ARBA00022438"/>
    </source>
</evidence>
<dbReference type="EMBL" id="JAUBYV010000010">
    <property type="protein sequence ID" value="KAK2624259.1"/>
    <property type="molecule type" value="Genomic_DNA"/>
</dbReference>
<dbReference type="GO" id="GO:0006508">
    <property type="term" value="P:proteolysis"/>
    <property type="evidence" value="ECO:0007669"/>
    <property type="project" value="UniProtKB-KW"/>
</dbReference>
<dbReference type="GO" id="GO:0004177">
    <property type="term" value="F:aminopeptidase activity"/>
    <property type="evidence" value="ECO:0007669"/>
    <property type="project" value="UniProtKB-KW"/>
</dbReference>
<proteinExistence type="inferred from homology"/>
<comment type="subunit">
    <text evidence="2">Monomer.</text>
</comment>
<evidence type="ECO:0000256" key="6">
    <source>
        <dbReference type="ARBA" id="ARBA00022729"/>
    </source>
</evidence>
<keyword evidence="5 11" id="KW-0479">Metal-binding</keyword>
<sequence>MRFFFLLPALIALLSFVAAVDLDAFLFDETPALRNWWKAFGLKSQVTQTGPREWLQTLTEFHNRHYLSEHGYMAQVWLHEQLKIITHSYRGVQIEKYEHVFNQSSFIVRIPGGKKSRGLVVISTYYDSAAATKDDRAPGAVDNGSTVVALLEALRVLALKKFNARNTIEFHFYAGTKGEYLGSQQIMSDYAFERKIKILALLNQADVGYSPTNKINIFADYCRQKLRVFTAKIATAHGGPIAEFSGCGYACGDHISAYTKGYPTVFVSGHTHGPEYRDTGEDTFDKVDFGAVVRHTKFTLAFLAEVAQL</sequence>
<keyword evidence="8 11" id="KW-0862">Zinc</keyword>
<keyword evidence="14" id="KW-1185">Reference proteome</keyword>
<feature type="domain" description="Peptidase M28" evidence="12">
    <location>
        <begin position="107"/>
        <end position="302"/>
    </location>
</feature>
<dbReference type="PANTHER" id="PTHR12147:SF56">
    <property type="entry name" value="AMINOPEPTIDASE YDR415C-RELATED"/>
    <property type="match status" value="1"/>
</dbReference>
<keyword evidence="4 11" id="KW-0645">Protease</keyword>
<dbReference type="GO" id="GO:0046872">
    <property type="term" value="F:metal ion binding"/>
    <property type="evidence" value="ECO:0007669"/>
    <property type="project" value="UniProtKB-KW"/>
</dbReference>
<dbReference type="SUPFAM" id="SSF53187">
    <property type="entry name" value="Zn-dependent exopeptidases"/>
    <property type="match status" value="1"/>
</dbReference>
<accession>A0AAD9WCX5</accession>
<evidence type="ECO:0000259" key="12">
    <source>
        <dbReference type="Pfam" id="PF04389"/>
    </source>
</evidence>
<protein>
    <recommendedName>
        <fullName evidence="11">Peptide hydrolase</fullName>
        <ecNumber evidence="11">3.4.-.-</ecNumber>
    </recommendedName>
</protein>
<evidence type="ECO:0000256" key="8">
    <source>
        <dbReference type="ARBA" id="ARBA00022833"/>
    </source>
</evidence>
<keyword evidence="9" id="KW-1015">Disulfide bond</keyword>
<dbReference type="EC" id="3.4.-.-" evidence="11"/>
<keyword evidence="7 11" id="KW-0378">Hydrolase</keyword>
<dbReference type="Proteomes" id="UP001285354">
    <property type="component" value="Unassembled WGS sequence"/>
</dbReference>
<evidence type="ECO:0000256" key="2">
    <source>
        <dbReference type="ARBA" id="ARBA00011245"/>
    </source>
</evidence>
<keyword evidence="6 11" id="KW-0732">Signal</keyword>
<keyword evidence="3" id="KW-0031">Aminopeptidase</keyword>
<evidence type="ECO:0000256" key="7">
    <source>
        <dbReference type="ARBA" id="ARBA00022801"/>
    </source>
</evidence>
<name>A0AAD9WCX5_9HELO</name>
<dbReference type="PANTHER" id="PTHR12147">
    <property type="entry name" value="METALLOPEPTIDASE M28 FAMILY MEMBER"/>
    <property type="match status" value="1"/>
</dbReference>
<evidence type="ECO:0000256" key="9">
    <source>
        <dbReference type="ARBA" id="ARBA00023157"/>
    </source>
</evidence>
<dbReference type="GO" id="GO:0008235">
    <property type="term" value="F:metalloexopeptidase activity"/>
    <property type="evidence" value="ECO:0007669"/>
    <property type="project" value="InterPro"/>
</dbReference>
<evidence type="ECO:0000313" key="13">
    <source>
        <dbReference type="EMBL" id="KAK2624259.1"/>
    </source>
</evidence>
<comment type="caution">
    <text evidence="13">The sequence shown here is derived from an EMBL/GenBank/DDBJ whole genome shotgun (WGS) entry which is preliminary data.</text>
</comment>
<comment type="cofactor">
    <cofactor evidence="1">
        <name>Zn(2+)</name>
        <dbReference type="ChEBI" id="CHEBI:29105"/>
    </cofactor>
</comment>
<dbReference type="Pfam" id="PF04389">
    <property type="entry name" value="Peptidase_M28"/>
    <property type="match status" value="1"/>
</dbReference>
<evidence type="ECO:0000256" key="10">
    <source>
        <dbReference type="ARBA" id="ARBA00043962"/>
    </source>
</evidence>
<evidence type="ECO:0000313" key="14">
    <source>
        <dbReference type="Proteomes" id="UP001285354"/>
    </source>
</evidence>
<evidence type="ECO:0000256" key="11">
    <source>
        <dbReference type="RuleBase" id="RU361240"/>
    </source>
</evidence>